<evidence type="ECO:0000256" key="1">
    <source>
        <dbReference type="ARBA" id="ARBA00007409"/>
    </source>
</evidence>
<dbReference type="Proteomes" id="UP000277294">
    <property type="component" value="Unassembled WGS sequence"/>
</dbReference>
<feature type="domain" description="GST N-terminal" evidence="2">
    <location>
        <begin position="33"/>
        <end position="142"/>
    </location>
</feature>
<dbReference type="PANTHER" id="PTHR44188">
    <property type="entry name" value="GDAP1, ISOFORM A"/>
    <property type="match status" value="1"/>
</dbReference>
<name>A0A3P4B5S9_9BURK</name>
<dbReference type="OrthoDB" id="8838912at2"/>
<dbReference type="CDD" id="cd00299">
    <property type="entry name" value="GST_C_family"/>
    <property type="match status" value="1"/>
</dbReference>
<dbReference type="PROSITE" id="PS50404">
    <property type="entry name" value="GST_NTER"/>
    <property type="match status" value="1"/>
</dbReference>
<dbReference type="SUPFAM" id="SSF52833">
    <property type="entry name" value="Thioredoxin-like"/>
    <property type="match status" value="1"/>
</dbReference>
<dbReference type="GO" id="GO:0008053">
    <property type="term" value="P:mitochondrial fusion"/>
    <property type="evidence" value="ECO:0007669"/>
    <property type="project" value="TreeGrafter"/>
</dbReference>
<evidence type="ECO:0000259" key="2">
    <source>
        <dbReference type="PROSITE" id="PS50404"/>
    </source>
</evidence>
<dbReference type="SUPFAM" id="SSF47616">
    <property type="entry name" value="GST C-terminal domain-like"/>
    <property type="match status" value="1"/>
</dbReference>
<dbReference type="GO" id="GO:0016740">
    <property type="term" value="F:transferase activity"/>
    <property type="evidence" value="ECO:0007669"/>
    <property type="project" value="UniProtKB-KW"/>
</dbReference>
<dbReference type="RefSeq" id="WP_124081258.1">
    <property type="nucleotide sequence ID" value="NZ_UWPJ01000029.1"/>
</dbReference>
<comment type="similarity">
    <text evidence="1">Belongs to the GST superfamily.</text>
</comment>
<sequence>MPIRDLEAMVRGARRQLGRPPEPIGSLQGDGSARFELFHAANSICSQKVRVVLAQHDMPYLSNAMHIGAGETYLPEYVRLRMAACDLAGLPLVSAHSGSTAVGTGGCDPAVVPTLVDWQTGQVIIDSKRICIYLDQAAPGAARLRPDGLAQAVDEELDVVDGLPNYQMLVGNAPGTGRQASSPNAGTGVAFAMSKVERCDRYLAECVHDADLQRAYRAKRAKELDAAERLFAPASMQAAYGRAEAACERLERRLATSLAAWLFGDRPSMADLFWGIELLRMQNLGADAFWRGGARPRVAEFVRRCEAEAAIRSAVLDWPGALY</sequence>
<keyword evidence="3" id="KW-0808">Transferase</keyword>
<dbReference type="InterPro" id="IPR036249">
    <property type="entry name" value="Thioredoxin-like_sf"/>
</dbReference>
<gene>
    <name evidence="3" type="primary">linD</name>
    <name evidence="3" type="ORF">PIGHUM_03751</name>
</gene>
<dbReference type="InterPro" id="IPR036282">
    <property type="entry name" value="Glutathione-S-Trfase_C_sf"/>
</dbReference>
<dbReference type="GO" id="GO:0000266">
    <property type="term" value="P:mitochondrial fission"/>
    <property type="evidence" value="ECO:0007669"/>
    <property type="project" value="TreeGrafter"/>
</dbReference>
<organism evidence="3 4">
    <name type="scientific">Pigmentiphaga humi</name>
    <dbReference type="NCBI Taxonomy" id="2478468"/>
    <lineage>
        <taxon>Bacteria</taxon>
        <taxon>Pseudomonadati</taxon>
        <taxon>Pseudomonadota</taxon>
        <taxon>Betaproteobacteria</taxon>
        <taxon>Burkholderiales</taxon>
        <taxon>Alcaligenaceae</taxon>
        <taxon>Pigmentiphaga</taxon>
    </lineage>
</organism>
<evidence type="ECO:0000313" key="3">
    <source>
        <dbReference type="EMBL" id="VCU71664.1"/>
    </source>
</evidence>
<proteinExistence type="inferred from homology"/>
<dbReference type="Pfam" id="PF13410">
    <property type="entry name" value="GST_C_2"/>
    <property type="match status" value="1"/>
</dbReference>
<reference evidence="3 4" key="1">
    <citation type="submission" date="2018-10" db="EMBL/GenBank/DDBJ databases">
        <authorList>
            <person name="Criscuolo A."/>
        </authorList>
    </citation>
    <scope>NUCLEOTIDE SEQUENCE [LARGE SCALE GENOMIC DNA]</scope>
    <source>
        <strain evidence="3">DnA1</strain>
    </source>
</reference>
<dbReference type="AlphaFoldDB" id="A0A3P4B5S9"/>
<dbReference type="EC" id="2.5.1.-" evidence="3"/>
<evidence type="ECO:0000313" key="4">
    <source>
        <dbReference type="Proteomes" id="UP000277294"/>
    </source>
</evidence>
<accession>A0A3P4B5S9</accession>
<keyword evidence="4" id="KW-1185">Reference proteome</keyword>
<dbReference type="GO" id="GO:0006626">
    <property type="term" value="P:protein targeting to mitochondrion"/>
    <property type="evidence" value="ECO:0007669"/>
    <property type="project" value="TreeGrafter"/>
</dbReference>
<protein>
    <submittedName>
        <fullName evidence="3">2,5-dichlorohydroquinone reductive dechlorinase</fullName>
        <ecNumber evidence="3">2.5.1.-</ecNumber>
    </submittedName>
</protein>
<dbReference type="InterPro" id="IPR004045">
    <property type="entry name" value="Glutathione_S-Trfase_N"/>
</dbReference>
<dbReference type="Gene3D" id="1.20.1050.10">
    <property type="match status" value="1"/>
</dbReference>
<dbReference type="PANTHER" id="PTHR44188:SF1">
    <property type="entry name" value="GDAP1, ISOFORM A"/>
    <property type="match status" value="1"/>
</dbReference>
<dbReference type="EMBL" id="UWPJ01000029">
    <property type="protein sequence ID" value="VCU71664.1"/>
    <property type="molecule type" value="Genomic_DNA"/>
</dbReference>
<dbReference type="Gene3D" id="3.40.30.10">
    <property type="entry name" value="Glutaredoxin"/>
    <property type="match status" value="1"/>
</dbReference>